<name>A0A081C520_VECG1</name>
<feature type="transmembrane region" description="Helical" evidence="9">
    <location>
        <begin position="162"/>
        <end position="183"/>
    </location>
</feature>
<feature type="transmembrane region" description="Helical" evidence="9">
    <location>
        <begin position="20"/>
        <end position="39"/>
    </location>
</feature>
<evidence type="ECO:0000256" key="2">
    <source>
        <dbReference type="ARBA" id="ARBA00022448"/>
    </source>
</evidence>
<dbReference type="PANTHER" id="PTHR30625:SF15">
    <property type="entry name" value="BIOPOLYMER TRANSPORT PROTEIN EXBB"/>
    <property type="match status" value="1"/>
</dbReference>
<keyword evidence="12" id="KW-1185">Reference proteome</keyword>
<keyword evidence="6 9" id="KW-1133">Transmembrane helix</keyword>
<keyword evidence="2 8" id="KW-0813">Transport</keyword>
<evidence type="ECO:0000313" key="11">
    <source>
        <dbReference type="EMBL" id="GAK59675.1"/>
    </source>
</evidence>
<evidence type="ECO:0000256" key="3">
    <source>
        <dbReference type="ARBA" id="ARBA00022475"/>
    </source>
</evidence>
<evidence type="ECO:0000256" key="7">
    <source>
        <dbReference type="ARBA" id="ARBA00023136"/>
    </source>
</evidence>
<dbReference type="Proteomes" id="UP000030661">
    <property type="component" value="Unassembled WGS sequence"/>
</dbReference>
<dbReference type="PANTHER" id="PTHR30625">
    <property type="entry name" value="PROTEIN TOLQ"/>
    <property type="match status" value="1"/>
</dbReference>
<feature type="transmembrane region" description="Helical" evidence="9">
    <location>
        <begin position="119"/>
        <end position="142"/>
    </location>
</feature>
<dbReference type="InterPro" id="IPR050790">
    <property type="entry name" value="ExbB/TolQ_transport"/>
</dbReference>
<keyword evidence="3" id="KW-1003">Cell membrane</keyword>
<evidence type="ECO:0000256" key="8">
    <source>
        <dbReference type="RuleBase" id="RU004057"/>
    </source>
</evidence>
<dbReference type="AlphaFoldDB" id="A0A081C520"/>
<evidence type="ECO:0000256" key="6">
    <source>
        <dbReference type="ARBA" id="ARBA00022989"/>
    </source>
</evidence>
<dbReference type="Pfam" id="PF01618">
    <property type="entry name" value="MotA_ExbB"/>
    <property type="match status" value="1"/>
</dbReference>
<dbReference type="GO" id="GO:0017038">
    <property type="term" value="P:protein import"/>
    <property type="evidence" value="ECO:0007669"/>
    <property type="project" value="TreeGrafter"/>
</dbReference>
<dbReference type="GO" id="GO:0005886">
    <property type="term" value="C:plasma membrane"/>
    <property type="evidence" value="ECO:0007669"/>
    <property type="project" value="UniProtKB-SubCell"/>
</dbReference>
<comment type="subcellular location">
    <subcellularLocation>
        <location evidence="1">Cell membrane</location>
        <topology evidence="1">Multi-pass membrane protein</topology>
    </subcellularLocation>
    <subcellularLocation>
        <location evidence="8">Membrane</location>
        <topology evidence="8">Multi-pass membrane protein</topology>
    </subcellularLocation>
</comment>
<evidence type="ECO:0000256" key="4">
    <source>
        <dbReference type="ARBA" id="ARBA00022692"/>
    </source>
</evidence>
<evidence type="ECO:0000256" key="1">
    <source>
        <dbReference type="ARBA" id="ARBA00004651"/>
    </source>
</evidence>
<keyword evidence="4 9" id="KW-0812">Transmembrane</keyword>
<dbReference type="InterPro" id="IPR002898">
    <property type="entry name" value="MotA_ExbB_proton_chnl"/>
</dbReference>
<evidence type="ECO:0000256" key="9">
    <source>
        <dbReference type="SAM" id="Phobius"/>
    </source>
</evidence>
<evidence type="ECO:0000259" key="10">
    <source>
        <dbReference type="Pfam" id="PF01618"/>
    </source>
</evidence>
<proteinExistence type="inferred from homology"/>
<feature type="domain" description="MotA/TolQ/ExbB proton channel" evidence="10">
    <location>
        <begin position="95"/>
        <end position="199"/>
    </location>
</feature>
<dbReference type="HOGENOM" id="CLU_053325_4_0_0"/>
<dbReference type="eggNOG" id="COG0811">
    <property type="taxonomic scope" value="Bacteria"/>
</dbReference>
<evidence type="ECO:0000313" key="12">
    <source>
        <dbReference type="Proteomes" id="UP000030661"/>
    </source>
</evidence>
<keyword evidence="5 8" id="KW-0653">Protein transport</keyword>
<comment type="similarity">
    <text evidence="8">Belongs to the exbB/tolQ family.</text>
</comment>
<evidence type="ECO:0000256" key="5">
    <source>
        <dbReference type="ARBA" id="ARBA00022927"/>
    </source>
</evidence>
<dbReference type="STRING" id="1499967.U27_06660"/>
<reference evidence="11" key="1">
    <citation type="journal article" date="2015" name="PeerJ">
        <title>First genomic representation of candidate bacterial phylum KSB3 points to enhanced environmental sensing as a trigger of wastewater bulking.</title>
        <authorList>
            <person name="Sekiguchi Y."/>
            <person name="Ohashi A."/>
            <person name="Parks D.H."/>
            <person name="Yamauchi T."/>
            <person name="Tyson G.W."/>
            <person name="Hugenholtz P."/>
        </authorList>
    </citation>
    <scope>NUCLEOTIDE SEQUENCE [LARGE SCALE GENOMIC DNA]</scope>
</reference>
<accession>A0A081C520</accession>
<organism evidence="11">
    <name type="scientific">Vecturithrix granuli</name>
    <dbReference type="NCBI Taxonomy" id="1499967"/>
    <lineage>
        <taxon>Bacteria</taxon>
        <taxon>Candidatus Moduliflexota</taxon>
        <taxon>Candidatus Vecturitrichia</taxon>
        <taxon>Candidatus Vecturitrichales</taxon>
        <taxon>Candidatus Vecturitrichaceae</taxon>
        <taxon>Candidatus Vecturithrix</taxon>
    </lineage>
</organism>
<sequence>MMLETILDRIEFSMVFLAKGGILMIPILLSSLIAVAVIIERLWYYHRARCDTNTLYSRLYPLARHKHIAEAIALCQTYRGVLPRILTIVFQNGHLPVEDIEKQVSAAGTREIQLLSKHVRALGIIGNVAPLLGLLGTVFGMVKTFMQIAELQGQVNPSVLAGGIWEALLTTAAGLTVAIPVVIMHHYFEGVVEQFAFQMKHDSLELIEFLKNDH</sequence>
<dbReference type="EMBL" id="DF820470">
    <property type="protein sequence ID" value="GAK59675.1"/>
    <property type="molecule type" value="Genomic_DNA"/>
</dbReference>
<gene>
    <name evidence="11" type="ORF">U27_06660</name>
</gene>
<keyword evidence="7 9" id="KW-0472">Membrane</keyword>
<protein>
    <submittedName>
        <fullName evidence="11">MotA/TolQ/ExbB proton channel</fullName>
    </submittedName>
</protein>